<dbReference type="EMBL" id="SISG01000001">
    <property type="protein sequence ID" value="TBN58035.1"/>
    <property type="molecule type" value="Genomic_DNA"/>
</dbReference>
<protein>
    <submittedName>
        <fullName evidence="2">Uncharacterized protein</fullName>
    </submittedName>
</protein>
<feature type="region of interest" description="Disordered" evidence="1">
    <location>
        <begin position="65"/>
        <end position="86"/>
    </location>
</feature>
<dbReference type="RefSeq" id="WP_130982144.1">
    <property type="nucleotide sequence ID" value="NZ_SISG01000001.1"/>
</dbReference>
<sequence>MTTPLPELLAKVATLNDPKNPFTYEVKGNTIVGKWDIVSAKSLYPKEFTTIDKKFSITVELDEKKGTWKAKEKSQDSGGSISGGGISFGTSTNSFSGKSSNKSFGFELGGINKTKDGVSPILTWSFDSSKIKGPLFELLESNGWTKKKGLFG</sequence>
<gene>
    <name evidence="2" type="ORF">EYE40_11880</name>
</gene>
<comment type="caution">
    <text evidence="2">The sequence shown here is derived from an EMBL/GenBank/DDBJ whole genome shotgun (WGS) entry which is preliminary data.</text>
</comment>
<evidence type="ECO:0000256" key="1">
    <source>
        <dbReference type="SAM" id="MobiDB-lite"/>
    </source>
</evidence>
<proteinExistence type="predicted"/>
<reference evidence="3" key="1">
    <citation type="submission" date="2019-02" db="EMBL/GenBank/DDBJ databases">
        <title>Glaciihabitans arcticus sp. nov., a psychrotolerant bacterium isolated from polar soil.</title>
        <authorList>
            <person name="Dahal R.H."/>
        </authorList>
    </citation>
    <scope>NUCLEOTIDE SEQUENCE [LARGE SCALE GENOMIC DNA]</scope>
    <source>
        <strain evidence="3">RP-3-7</strain>
    </source>
</reference>
<accession>A0A4Q9GTM2</accession>
<evidence type="ECO:0000313" key="2">
    <source>
        <dbReference type="EMBL" id="TBN58035.1"/>
    </source>
</evidence>
<dbReference type="AlphaFoldDB" id="A0A4Q9GTM2"/>
<feature type="compositionally biased region" description="Basic and acidic residues" evidence="1">
    <location>
        <begin position="65"/>
        <end position="75"/>
    </location>
</feature>
<organism evidence="2 3">
    <name type="scientific">Glaciihabitans arcticus</name>
    <dbReference type="NCBI Taxonomy" id="2668039"/>
    <lineage>
        <taxon>Bacteria</taxon>
        <taxon>Bacillati</taxon>
        <taxon>Actinomycetota</taxon>
        <taxon>Actinomycetes</taxon>
        <taxon>Micrococcales</taxon>
        <taxon>Microbacteriaceae</taxon>
        <taxon>Glaciihabitans</taxon>
    </lineage>
</organism>
<name>A0A4Q9GTM2_9MICO</name>
<evidence type="ECO:0000313" key="3">
    <source>
        <dbReference type="Proteomes" id="UP000294194"/>
    </source>
</evidence>
<dbReference type="Proteomes" id="UP000294194">
    <property type="component" value="Unassembled WGS sequence"/>
</dbReference>
<keyword evidence="3" id="KW-1185">Reference proteome</keyword>